<keyword evidence="3" id="KW-1185">Reference proteome</keyword>
<protein>
    <submittedName>
        <fullName evidence="2">Uncharacterized protein</fullName>
    </submittedName>
</protein>
<dbReference type="RefSeq" id="WP_320422516.1">
    <property type="nucleotide sequence ID" value="NZ_JAXCLA010000003.1"/>
</dbReference>
<gene>
    <name evidence="2" type="ORF">SNE35_08785</name>
</gene>
<accession>A0ABU5DFV6</accession>
<dbReference type="EMBL" id="JAXCLA010000003">
    <property type="protein sequence ID" value="MDY0744600.1"/>
    <property type="molecule type" value="Genomic_DNA"/>
</dbReference>
<keyword evidence="1" id="KW-0812">Transmembrane</keyword>
<proteinExistence type="predicted"/>
<evidence type="ECO:0000313" key="3">
    <source>
        <dbReference type="Proteomes" id="UP001285263"/>
    </source>
</evidence>
<dbReference type="Proteomes" id="UP001285263">
    <property type="component" value="Unassembled WGS sequence"/>
</dbReference>
<keyword evidence="1" id="KW-0472">Membrane</keyword>
<organism evidence="2 3">
    <name type="scientific">Roseateles agri</name>
    <dbReference type="NCBI Taxonomy" id="3098619"/>
    <lineage>
        <taxon>Bacteria</taxon>
        <taxon>Pseudomonadati</taxon>
        <taxon>Pseudomonadota</taxon>
        <taxon>Betaproteobacteria</taxon>
        <taxon>Burkholderiales</taxon>
        <taxon>Sphaerotilaceae</taxon>
        <taxon>Roseateles</taxon>
    </lineage>
</organism>
<keyword evidence="1" id="KW-1133">Transmembrane helix</keyword>
<feature type="transmembrane region" description="Helical" evidence="1">
    <location>
        <begin position="93"/>
        <end position="111"/>
    </location>
</feature>
<reference evidence="2 3" key="1">
    <citation type="submission" date="2023-11" db="EMBL/GenBank/DDBJ databases">
        <title>Paucibacter sp. nov., isolated from fresh soil in Korea.</title>
        <authorList>
            <person name="Le N.T.T."/>
        </authorList>
    </citation>
    <scope>NUCLEOTIDE SEQUENCE [LARGE SCALE GENOMIC DNA]</scope>
    <source>
        <strain evidence="2 3">R3-3</strain>
    </source>
</reference>
<feature type="transmembrane region" description="Helical" evidence="1">
    <location>
        <begin position="68"/>
        <end position="87"/>
    </location>
</feature>
<sequence length="113" mass="12683">MNRNKPQESQSGLPFDSIKVIAKKNRAVAAFLAHTHVLEIIEDHQVMWVEAPNEAAQTAVVKRLRRQLSYYCGGWIGFETFVHGTVALPATPIFGASLMVIGLTLIWLLRLQR</sequence>
<evidence type="ECO:0000313" key="2">
    <source>
        <dbReference type="EMBL" id="MDY0744600.1"/>
    </source>
</evidence>
<comment type="caution">
    <text evidence="2">The sequence shown here is derived from an EMBL/GenBank/DDBJ whole genome shotgun (WGS) entry which is preliminary data.</text>
</comment>
<name>A0ABU5DFV6_9BURK</name>
<evidence type="ECO:0000256" key="1">
    <source>
        <dbReference type="SAM" id="Phobius"/>
    </source>
</evidence>